<dbReference type="GO" id="GO:0005856">
    <property type="term" value="C:cytoskeleton"/>
    <property type="evidence" value="ECO:0007669"/>
    <property type="project" value="TreeGrafter"/>
</dbReference>
<dbReference type="Pfam" id="PF10145">
    <property type="entry name" value="PhageMin_Tail"/>
    <property type="match status" value="1"/>
</dbReference>
<evidence type="ECO:0000259" key="3">
    <source>
        <dbReference type="Pfam" id="PF10145"/>
    </source>
</evidence>
<feature type="coiled-coil region" evidence="1">
    <location>
        <begin position="993"/>
        <end position="1057"/>
    </location>
</feature>
<evidence type="ECO:0000256" key="2">
    <source>
        <dbReference type="SAM" id="MobiDB-lite"/>
    </source>
</evidence>
<accession>A0A174Z0U0</accession>
<feature type="coiled-coil region" evidence="1">
    <location>
        <begin position="1631"/>
        <end position="1702"/>
    </location>
</feature>
<feature type="compositionally biased region" description="Low complexity" evidence="2">
    <location>
        <begin position="2068"/>
        <end position="2095"/>
    </location>
</feature>
<dbReference type="Proteomes" id="UP000095621">
    <property type="component" value="Unassembled WGS sequence"/>
</dbReference>
<feature type="coiled-coil region" evidence="1">
    <location>
        <begin position="1118"/>
        <end position="1145"/>
    </location>
</feature>
<feature type="region of interest" description="Disordered" evidence="2">
    <location>
        <begin position="2055"/>
        <end position="2095"/>
    </location>
</feature>
<evidence type="ECO:0000256" key="1">
    <source>
        <dbReference type="SAM" id="Coils"/>
    </source>
</evidence>
<dbReference type="GO" id="GO:0005200">
    <property type="term" value="F:structural constituent of cytoskeleton"/>
    <property type="evidence" value="ECO:0007669"/>
    <property type="project" value="TreeGrafter"/>
</dbReference>
<dbReference type="PANTHER" id="PTHR47357">
    <property type="entry name" value="COP1-INTERACTIVE PROTEIN 1"/>
    <property type="match status" value="1"/>
</dbReference>
<organism evidence="4 5">
    <name type="scientific">Lachnospira eligens</name>
    <dbReference type="NCBI Taxonomy" id="39485"/>
    <lineage>
        <taxon>Bacteria</taxon>
        <taxon>Bacillati</taxon>
        <taxon>Bacillota</taxon>
        <taxon>Clostridia</taxon>
        <taxon>Lachnospirales</taxon>
        <taxon>Lachnospiraceae</taxon>
        <taxon>Lachnospira</taxon>
    </lineage>
</organism>
<gene>
    <name evidence="4" type="ORF">ERS852490_01101</name>
</gene>
<feature type="coiled-coil region" evidence="1">
    <location>
        <begin position="1879"/>
        <end position="1951"/>
    </location>
</feature>
<dbReference type="NCBIfam" id="TIGR01760">
    <property type="entry name" value="tape_meas_TP901"/>
    <property type="match status" value="1"/>
</dbReference>
<dbReference type="PANTHER" id="PTHR47357:SF1">
    <property type="entry name" value="SPINDLE POLE BODY COMPONENT 110"/>
    <property type="match status" value="1"/>
</dbReference>
<sequence>MANNLVTLGLDMNATQKLMSKQLRQVLKNLSDTNAARVAVGLDSSKSQMFIQQQLDSISKNLQINVGTVKLDTSSIKQQQNIINQQLKSGINTTGLNVKVPFQFDLSDANAVKAEINKIVADITNNKGQLVKYKINVDDNGQATKALLTYRNELNEVTNATLKLKSVGKWYDANGMEHNIVKWSEGQKTLSQNIEATTKANHRQTESDNQVIRKKEELIAKMKLLNTQAEKAGISLNSDNQNKFNDLSIKASTVDDIKQLETYFRLARTEYQTFNAEISKGTHASSLEAMKNNLETLPQDIALIEAKFNSIKVPDNVKTQIEELKSSMESINTISDPQEKIAKYNEIVTSLKNLQKQYQVTVQEQRNLSADTSTMQGASALTNKIVIWMGQNRQAAAQYDSELKQIISDLQNCNNKADFSKLQRQFSNIALQVKSSGSLYTGFFNGLKSGIKDAFENILRYQLAYKVIDQVISGFKSMVNAVADLDKKLTEFNKVADLTSDKLLEFSDRAFDAADEVGRTGSDMIEAATEFKRAGYSLEDSLDMGKSALLMTNVADGITQTSDAASTLIAVLKGFNINESDIMTIVDKMNSVSNQSPVGFDNLADGLERVSGTMNQAGNSIDETIGLLTGGYAQLRNMEKVSTGLITISQRLRAIDEDGDEIDGLSAELSESFGKIGVAIEDSNGDLRSTYDILSDYAKIYPQLTSEQKQYYAELASGKRQVNVFNAIVQQIADVDKAIEQSKDSLGSAANENEIYRQSVEGLRNELKNEFQSVSKKVINSDWIKDVLSGATDLLKVFENIIEQDTIVGSSIGVLAEGFKDLSKSLKDITGNDGVAKLIKLFITYKTITKGVDIFNLVKGKKDNFVTTSNLMKTFFESAVSGSLKVEDGFLKVGEAADVLSDGVSNVAAKEGSAIDTTKKLTTSITGLGTSLKNLALAHPYLLAITAALGTMYGAYKLVNAVQDWADGTTAVNKYNKSIEKSEENVSKNSDSISEYSSTIEENKQKIEELHKLQEDGTITEAQKAEIENLKYQNALLDEKIEKLKEANNEEVKTQARDSEKAFNKQFGNGFDVGSNASDVISSVSKNFNGDGTANGVSWNMATSGNDKDTAVAQLAKIKLATDAYNDAVKELNNATDEDQKALAEQSVENAQYTLDLLTKDFDKNKETLYNQLTSEMEKMKKAEGTDAYDATAYANMQSWLEIFQQYIPEYKKAMEKVQEEAEQNPIEQPVETFDPTSLLEESDDKTKTATLADLQSEADLLSSIQKKMSETGRIGVDSMQKIIKQYPEAKDALGQYMLGIISQEELFAELEGVYEDDKDAYIKSVVEKAKTDEDFFNTLKTNYPELINQLGAVYGTDVANWTTMEQAKVNITAQAIQQIANIYKEFYKAMGVNDGIDFNIQATKNAISAGNPGAIGGSLFSKSYSKSNFDKVVTDNNHKFKMNGNDVSNVYKELQNNIDSVWNTAEKMKNAIDDAAYNQINASIDTSWQGLGGSDSSSSSQTAEKLNWIERLINKISTAYSRLKNIVSDTTTTWLKRNNALSDSMSTLSSEINAQKQAYEYYMNAFSSYDLDDYYKNQIADGSISIDVIYDDDLKDAISDCQDFYDKAQDAKTAVQELGIELKGLAKSRFDNIKSQYEEQINQVDEYNNLLQKELDIIETKGWISSTFLNESMKEQDMANLERLKDERTALTNALDSGKIEKYSEQWYDMQSSINSVSSAIYDAEKAIISYDKAIRQVNWDAFDKTRDDVENLIGETDFLIELLKDNGITDDNGNMNDNGNAVQALLAQKYELYLNQAKAYKDEILKIDEELANDPYDKELLDRKQELIKAQQDAIKNSKEEKSAIKDLMSNAYDKLKDSISNIITKIKDGLSATKDLLDYERNVKKQADNISSLQKQLLSLQGDNSESAQSKRQSINTQLQDAKDELQQTEMEKAMSDVEQILDNVQSELETWISKRLDNIDELIGQVIESSNTNAGSISDTITSTAESNGYKLSESMASIWSTNTGNITNVLGDFSNKFVEGNNAITNVCNNINSAVQGLLANSNAEAQRVADEIARQQAEQNASSDGGYSGGSDYSSDDWSSNWDTDSDDSGSSYSGDVDWIYEENYFPRDLLNIDQSVIDRLKYNNFDSSFGARSQYYEQMGGDGQYTGSYDQNVWMLDYLKSHGLKNGTKSATAGLHRTDEEGLGSEVIFSKKYGTLRRLDAGDMVFNKDQVEKLWNLSKGITTPNMYMDNLGAKLPDITPVSTNKSVDIGGINVNVDKVVTDNPEDFTRQLGNALASNSRVQKIINENVSNAMLGRNSLSTRKYVR</sequence>
<dbReference type="SUPFAM" id="SSF158634">
    <property type="entry name" value="RPA2825-like"/>
    <property type="match status" value="1"/>
</dbReference>
<keyword evidence="1" id="KW-0175">Coiled coil</keyword>
<reference evidence="4 5" key="1">
    <citation type="submission" date="2015-09" db="EMBL/GenBank/DDBJ databases">
        <authorList>
            <consortium name="Pathogen Informatics"/>
        </authorList>
    </citation>
    <scope>NUCLEOTIDE SEQUENCE [LARGE SCALE GENOMIC DNA]</scope>
    <source>
        <strain evidence="4 5">2789STDY5834875</strain>
    </source>
</reference>
<name>A0A174Z0U0_9FIRM</name>
<dbReference type="RefSeq" id="WP_055215185.1">
    <property type="nucleotide sequence ID" value="NZ_CZBU01000002.1"/>
</dbReference>
<feature type="domain" description="Phage tail tape measure protein" evidence="3">
    <location>
        <begin position="512"/>
        <end position="713"/>
    </location>
</feature>
<feature type="coiled-coil region" evidence="1">
    <location>
        <begin position="1792"/>
        <end position="1850"/>
    </location>
</feature>
<dbReference type="InterPro" id="IPR010090">
    <property type="entry name" value="Phage_tape_meas"/>
</dbReference>
<evidence type="ECO:0000313" key="4">
    <source>
        <dbReference type="EMBL" id="CUQ76520.1"/>
    </source>
</evidence>
<dbReference type="OrthoDB" id="2031703at2"/>
<dbReference type="EMBL" id="CZBU01000002">
    <property type="protein sequence ID" value="CUQ76520.1"/>
    <property type="molecule type" value="Genomic_DNA"/>
</dbReference>
<evidence type="ECO:0000313" key="5">
    <source>
        <dbReference type="Proteomes" id="UP000095621"/>
    </source>
</evidence>
<proteinExistence type="predicted"/>
<protein>
    <submittedName>
        <fullName evidence="4">Phage tail tape measure protein, TP901 family, core region</fullName>
    </submittedName>
</protein>